<dbReference type="eggNOG" id="ENOG502SHCE">
    <property type="taxonomic scope" value="Eukaryota"/>
</dbReference>
<evidence type="ECO:0000256" key="4">
    <source>
        <dbReference type="ARBA" id="ARBA00022827"/>
    </source>
</evidence>
<dbReference type="Pfam" id="PF00743">
    <property type="entry name" value="FMO-like"/>
    <property type="match status" value="1"/>
</dbReference>
<dbReference type="InParanoid" id="W3XGW8"/>
<dbReference type="HOGENOM" id="CLU_006937_8_2_1"/>
<organism evidence="7 8">
    <name type="scientific">Pestalotiopsis fici (strain W106-1 / CGMCC3.15140)</name>
    <dbReference type="NCBI Taxonomy" id="1229662"/>
    <lineage>
        <taxon>Eukaryota</taxon>
        <taxon>Fungi</taxon>
        <taxon>Dikarya</taxon>
        <taxon>Ascomycota</taxon>
        <taxon>Pezizomycotina</taxon>
        <taxon>Sordariomycetes</taxon>
        <taxon>Xylariomycetidae</taxon>
        <taxon>Amphisphaeriales</taxon>
        <taxon>Sporocadaceae</taxon>
        <taxon>Pestalotiopsis</taxon>
    </lineage>
</organism>
<gene>
    <name evidence="7" type="ORF">PFICI_03358</name>
</gene>
<proteinExistence type="inferred from homology"/>
<dbReference type="Gene3D" id="3.50.50.60">
    <property type="entry name" value="FAD/NAD(P)-binding domain"/>
    <property type="match status" value="2"/>
</dbReference>
<dbReference type="InterPro" id="IPR020946">
    <property type="entry name" value="Flavin_mOase-like"/>
</dbReference>
<dbReference type="PANTHER" id="PTHR43098:SF2">
    <property type="entry name" value="FAD-BINDING MONOOXYGENASE AUSB-RELATED"/>
    <property type="match status" value="1"/>
</dbReference>
<evidence type="ECO:0000256" key="5">
    <source>
        <dbReference type="ARBA" id="ARBA00022857"/>
    </source>
</evidence>
<evidence type="ECO:0008006" key="9">
    <source>
        <dbReference type="Google" id="ProtNLM"/>
    </source>
</evidence>
<evidence type="ECO:0000256" key="3">
    <source>
        <dbReference type="ARBA" id="ARBA00022630"/>
    </source>
</evidence>
<protein>
    <recommendedName>
        <fullName evidence="9">FAD/NAD(P)-binding domain-containing protein</fullName>
    </recommendedName>
</protein>
<keyword evidence="8" id="KW-1185">Reference proteome</keyword>
<keyword evidence="6" id="KW-0560">Oxidoreductase</keyword>
<dbReference type="PANTHER" id="PTHR43098">
    <property type="entry name" value="L-ORNITHINE N(5)-MONOOXYGENASE-RELATED"/>
    <property type="match status" value="1"/>
</dbReference>
<comment type="similarity">
    <text evidence="2">Belongs to the FAD-binding monooxygenase family.</text>
</comment>
<sequence>MATTNEADAQFAQQKYAEETAKRTRADGMAQYQQLQNSSEDRLRKLADDPWADHDALDKLPRVIKSEDRVKFLIVGAGMGGIVNAVKLIKAGLPADQIRIVESAGGIGGTWYWNRYPGLHCDIESYVYLPLLEDTGYMPRQKYVSGAEIRSYLVSLAKKYGLDDKIMYRAEVNGLQWSDDQRAWRVDMTVGHGQGGQEKSHLWANAEFIFFATGLFPMPQVPKFPGLSGFQGSMFHTARWDYETTGGSSEEPFPALEKLKGKRVGIIGTGATAIQVVPQVAKYAADLYVFQRTPSQVNTRDQRDTDPEEWRSKIAAKKGWQAYRMDNFATHLAKGAPDDHENLVGDAWTNLKTYCTMIGGDHFETITPDKVPEHIGRLLAIDAEQTANVRARVARVVKDQDTAKKLTPWYPTWCKRPTFSDLYLETFNQENVHLIDTDGKGVESVTAGGVLANGQEYSVDVLILSTGYRSPAAGAGDPSARAGITIVGRNGRSFTEKWASVGASTLHGYASNGFPNFFWFGPHQTGGTANFAHNIDLMTTHIAYIVGQAHERVRGTDQDRVVVEVSQEAEEAWSMRMAQSAAAFAGNGVCGPSYLNGEGEALRVQDPVSMLKKARGSIWPTGIVGFAHELEAWRAEGKLQGIDVSVL</sequence>
<dbReference type="SUPFAM" id="SSF51905">
    <property type="entry name" value="FAD/NAD(P)-binding domain"/>
    <property type="match status" value="1"/>
</dbReference>
<evidence type="ECO:0000256" key="2">
    <source>
        <dbReference type="ARBA" id="ARBA00010139"/>
    </source>
</evidence>
<accession>W3XGW8</accession>
<evidence type="ECO:0000256" key="6">
    <source>
        <dbReference type="ARBA" id="ARBA00023002"/>
    </source>
</evidence>
<dbReference type="GO" id="GO:0050661">
    <property type="term" value="F:NADP binding"/>
    <property type="evidence" value="ECO:0007669"/>
    <property type="project" value="InterPro"/>
</dbReference>
<dbReference type="GeneID" id="19268371"/>
<keyword evidence="3" id="KW-0285">Flavoprotein</keyword>
<keyword evidence="5" id="KW-0521">NADP</keyword>
<dbReference type="OMA" id="PWYPTWC"/>
<dbReference type="OrthoDB" id="66881at2759"/>
<dbReference type="InterPro" id="IPR050775">
    <property type="entry name" value="FAD-binding_Monooxygenases"/>
</dbReference>
<dbReference type="InterPro" id="IPR036188">
    <property type="entry name" value="FAD/NAD-bd_sf"/>
</dbReference>
<dbReference type="AlphaFoldDB" id="W3XGW8"/>
<dbReference type="GO" id="GO:0004499">
    <property type="term" value="F:N,N-dimethylaniline monooxygenase activity"/>
    <property type="evidence" value="ECO:0007669"/>
    <property type="project" value="InterPro"/>
</dbReference>
<dbReference type="RefSeq" id="XP_007830130.1">
    <property type="nucleotide sequence ID" value="XM_007831939.1"/>
</dbReference>
<comment type="cofactor">
    <cofactor evidence="1">
        <name>FAD</name>
        <dbReference type="ChEBI" id="CHEBI:57692"/>
    </cofactor>
</comment>
<evidence type="ECO:0000256" key="1">
    <source>
        <dbReference type="ARBA" id="ARBA00001974"/>
    </source>
</evidence>
<dbReference type="KEGG" id="pfy:PFICI_03358"/>
<dbReference type="Proteomes" id="UP000030651">
    <property type="component" value="Unassembled WGS sequence"/>
</dbReference>
<dbReference type="GO" id="GO:0050660">
    <property type="term" value="F:flavin adenine dinucleotide binding"/>
    <property type="evidence" value="ECO:0007669"/>
    <property type="project" value="InterPro"/>
</dbReference>
<name>W3XGW8_PESFW</name>
<reference evidence="8" key="1">
    <citation type="journal article" date="2015" name="BMC Genomics">
        <title>Genomic and transcriptomic analysis of the endophytic fungus Pestalotiopsis fici reveals its lifestyle and high potential for synthesis of natural products.</title>
        <authorList>
            <person name="Wang X."/>
            <person name="Zhang X."/>
            <person name="Liu L."/>
            <person name="Xiang M."/>
            <person name="Wang W."/>
            <person name="Sun X."/>
            <person name="Che Y."/>
            <person name="Guo L."/>
            <person name="Liu G."/>
            <person name="Guo L."/>
            <person name="Wang C."/>
            <person name="Yin W.B."/>
            <person name="Stadler M."/>
            <person name="Zhang X."/>
            <person name="Liu X."/>
        </authorList>
    </citation>
    <scope>NUCLEOTIDE SEQUENCE [LARGE SCALE GENOMIC DNA]</scope>
    <source>
        <strain evidence="8">W106-1 / CGMCC3.15140</strain>
    </source>
</reference>
<dbReference type="Pfam" id="PF13450">
    <property type="entry name" value="NAD_binding_8"/>
    <property type="match status" value="1"/>
</dbReference>
<evidence type="ECO:0000313" key="7">
    <source>
        <dbReference type="EMBL" id="ETS85333.1"/>
    </source>
</evidence>
<evidence type="ECO:0000313" key="8">
    <source>
        <dbReference type="Proteomes" id="UP000030651"/>
    </source>
</evidence>
<dbReference type="PRINTS" id="PR00411">
    <property type="entry name" value="PNDRDTASEI"/>
</dbReference>
<dbReference type="EMBL" id="KI912110">
    <property type="protein sequence ID" value="ETS85333.1"/>
    <property type="molecule type" value="Genomic_DNA"/>
</dbReference>
<keyword evidence="4" id="KW-0274">FAD</keyword>